<keyword evidence="3 5" id="KW-0819">tRNA processing</keyword>
<dbReference type="GO" id="GO:0000172">
    <property type="term" value="C:ribonuclease MRP complex"/>
    <property type="evidence" value="ECO:0007669"/>
    <property type="project" value="EnsemblFungi"/>
</dbReference>
<dbReference type="EC" id="3.1.26.5" evidence="5"/>
<evidence type="ECO:0000256" key="5">
    <source>
        <dbReference type="PIRNR" id="PIRNR023803"/>
    </source>
</evidence>
<evidence type="ECO:0000313" key="6">
    <source>
        <dbReference type="EMBL" id="ODV62979.1"/>
    </source>
</evidence>
<dbReference type="GO" id="GO:0001682">
    <property type="term" value="P:tRNA 5'-leader removal"/>
    <property type="evidence" value="ECO:0007669"/>
    <property type="project" value="EnsemblFungi"/>
</dbReference>
<reference evidence="7" key="1">
    <citation type="submission" date="2016-05" db="EMBL/GenBank/DDBJ databases">
        <title>Comparative genomics of biotechnologically important yeasts.</title>
        <authorList>
            <consortium name="DOE Joint Genome Institute"/>
            <person name="Riley R."/>
            <person name="Haridas S."/>
            <person name="Wolfe K.H."/>
            <person name="Lopes M.R."/>
            <person name="Hittinger C.T."/>
            <person name="Goker M."/>
            <person name="Salamov A."/>
            <person name="Wisecaver J."/>
            <person name="Long T.M."/>
            <person name="Aerts A.L."/>
            <person name="Barry K."/>
            <person name="Choi C."/>
            <person name="Clum A."/>
            <person name="Coughlan A.Y."/>
            <person name="Deshpande S."/>
            <person name="Douglass A.P."/>
            <person name="Hanson S.J."/>
            <person name="Klenk H.-P."/>
            <person name="Labutti K."/>
            <person name="Lapidus A."/>
            <person name="Lindquist E."/>
            <person name="Lipzen A."/>
            <person name="Meier-Kolthoff J.P."/>
            <person name="Ohm R.A."/>
            <person name="Otillar R.P."/>
            <person name="Pangilinan J."/>
            <person name="Peng Y."/>
            <person name="Rokas A."/>
            <person name="Rosa C.A."/>
            <person name="Scheuner C."/>
            <person name="Sibirny A.A."/>
            <person name="Slot J.C."/>
            <person name="Stielow J.B."/>
            <person name="Sun H."/>
            <person name="Kurtzman C.P."/>
            <person name="Blackwell M."/>
            <person name="Grigoriev I.V."/>
            <person name="Jeffries T.W."/>
        </authorList>
    </citation>
    <scope>NUCLEOTIDE SEQUENCE [LARGE SCALE GENOMIC DNA]</scope>
    <source>
        <strain evidence="7">DSM 1968</strain>
    </source>
</reference>
<dbReference type="InParanoid" id="A0A1D2VN09"/>
<dbReference type="PANTHER" id="PTHR15441">
    <property type="entry name" value="RIBONUCLEASE P PROTEIN SUBUNIT P14"/>
    <property type="match status" value="1"/>
</dbReference>
<dbReference type="GO" id="GO:0004526">
    <property type="term" value="F:ribonuclease P activity"/>
    <property type="evidence" value="ECO:0007669"/>
    <property type="project" value="UniProtKB-EC"/>
</dbReference>
<dbReference type="STRING" id="1344418.A0A1D2VN09"/>
<comment type="function">
    <text evidence="5">Component of ribonuclease P, a protein complex that generates mature tRNA molecules by cleaving their 5'-ends.</text>
</comment>
<dbReference type="EMBL" id="KV454476">
    <property type="protein sequence ID" value="ODV62979.1"/>
    <property type="molecule type" value="Genomic_DNA"/>
</dbReference>
<dbReference type="Proteomes" id="UP000095038">
    <property type="component" value="Unassembled WGS sequence"/>
</dbReference>
<organism evidence="6 7">
    <name type="scientific">Ascoidea rubescens DSM 1968</name>
    <dbReference type="NCBI Taxonomy" id="1344418"/>
    <lineage>
        <taxon>Eukaryota</taxon>
        <taxon>Fungi</taxon>
        <taxon>Dikarya</taxon>
        <taxon>Ascomycota</taxon>
        <taxon>Saccharomycotina</taxon>
        <taxon>Saccharomycetes</taxon>
        <taxon>Ascoideaceae</taxon>
        <taxon>Ascoidea</taxon>
    </lineage>
</organism>
<comment type="catalytic activity">
    <reaction evidence="5">
        <text>Endonucleolytic cleavage of RNA, removing 5'-extranucleotides from tRNA precursor.</text>
        <dbReference type="EC" id="3.1.26.5"/>
    </reaction>
</comment>
<proteinExistence type="inferred from homology"/>
<keyword evidence="7" id="KW-1185">Reference proteome</keyword>
<protein>
    <recommendedName>
        <fullName evidence="5">Ribonuclease P/MRP protein subunit POP5</fullName>
        <ecNumber evidence="5">3.1.26.5</ecNumber>
    </recommendedName>
</protein>
<dbReference type="GeneID" id="30963933"/>
<dbReference type="OrthoDB" id="24745at2759"/>
<name>A0A1D2VN09_9ASCO</name>
<dbReference type="Gene3D" id="3.30.70.3250">
    <property type="entry name" value="Ribonuclease P, Pop5 subunit"/>
    <property type="match status" value="1"/>
</dbReference>
<dbReference type="Pfam" id="PF01900">
    <property type="entry name" value="RNase_P_Rpp14"/>
    <property type="match status" value="1"/>
</dbReference>
<dbReference type="GO" id="GO:0000171">
    <property type="term" value="F:ribonuclease MRP activity"/>
    <property type="evidence" value="ECO:0007669"/>
    <property type="project" value="EnsemblFungi"/>
</dbReference>
<accession>A0A1D2VN09</accession>
<dbReference type="FunCoup" id="A0A1D2VN09">
    <property type="interactions" value="285"/>
</dbReference>
<dbReference type="PANTHER" id="PTHR15441:SF2">
    <property type="entry name" value="RIBONUCLEASE P_MRP PROTEIN SUBUNIT POP5"/>
    <property type="match status" value="1"/>
</dbReference>
<evidence type="ECO:0000256" key="3">
    <source>
        <dbReference type="ARBA" id="ARBA00022694"/>
    </source>
</evidence>
<sequence>MVRLKNRYILFEILYPTTPDNEQKLPRPLNSSVPKAKDYSRLNSILSLHRSSPNEITQKVILDLIRKSLEVYFGDFGSGVSSSTLQIKYFSNKTSNGIIKISRDYHRYANLCLTLINNILGYDVIIRVIKVSGTIKKSEECLVERNKIYMKNLLEMNRNSNSGNIVTLFNE</sequence>
<dbReference type="GO" id="GO:0034965">
    <property type="term" value="P:intronic box C/D snoRNA processing"/>
    <property type="evidence" value="ECO:0007669"/>
    <property type="project" value="EnsemblFungi"/>
</dbReference>
<evidence type="ECO:0000256" key="4">
    <source>
        <dbReference type="ARBA" id="ARBA00023242"/>
    </source>
</evidence>
<gene>
    <name evidence="6" type="ORF">ASCRUDRAFT_31736</name>
</gene>
<evidence type="ECO:0000256" key="2">
    <source>
        <dbReference type="ARBA" id="ARBA00010800"/>
    </source>
</evidence>
<dbReference type="GO" id="GO:0000447">
    <property type="term" value="P:endonucleolytic cleavage in ITS1 to separate SSU-rRNA from 5.8S rRNA and LSU-rRNA from tricistronic rRNA transcript (SSU-rRNA, 5.8S rRNA, LSU-rRNA)"/>
    <property type="evidence" value="ECO:0007669"/>
    <property type="project" value="EnsemblFungi"/>
</dbReference>
<comment type="subcellular location">
    <subcellularLocation>
        <location evidence="1">Nucleus</location>
    </subcellularLocation>
</comment>
<dbReference type="SUPFAM" id="SSF160350">
    <property type="entry name" value="Rnp2-like"/>
    <property type="match status" value="1"/>
</dbReference>
<dbReference type="InterPro" id="IPR016819">
    <property type="entry name" value="RNase_P/MRP_POP5"/>
</dbReference>
<comment type="similarity">
    <text evidence="2 5">Belongs to the eukaryotic/archaeal RNase P protein component 2 family.</text>
</comment>
<dbReference type="GO" id="GO:0033204">
    <property type="term" value="F:ribonuclease P RNA binding"/>
    <property type="evidence" value="ECO:0007669"/>
    <property type="project" value="InterPro"/>
</dbReference>
<dbReference type="GO" id="GO:0000294">
    <property type="term" value="P:nuclear-transcribed mRNA catabolic process, RNase MRP-dependent"/>
    <property type="evidence" value="ECO:0007669"/>
    <property type="project" value="EnsemblFungi"/>
</dbReference>
<dbReference type="PIRSF" id="PIRSF023803">
    <property type="entry name" value="Ribonuclease_P_prd"/>
    <property type="match status" value="1"/>
</dbReference>
<dbReference type="InterPro" id="IPR002759">
    <property type="entry name" value="Pop5/Rpp14/Rnp2-like"/>
</dbReference>
<dbReference type="InterPro" id="IPR038085">
    <property type="entry name" value="Rnp2-like_sf"/>
</dbReference>
<evidence type="ECO:0000256" key="1">
    <source>
        <dbReference type="ARBA" id="ARBA00004123"/>
    </source>
</evidence>
<evidence type="ECO:0000313" key="7">
    <source>
        <dbReference type="Proteomes" id="UP000095038"/>
    </source>
</evidence>
<keyword evidence="4" id="KW-0539">Nucleus</keyword>
<dbReference type="GO" id="GO:0005655">
    <property type="term" value="C:nucleolar ribonuclease P complex"/>
    <property type="evidence" value="ECO:0007669"/>
    <property type="project" value="EnsemblFungi"/>
</dbReference>
<dbReference type="RefSeq" id="XP_020049286.1">
    <property type="nucleotide sequence ID" value="XM_020190297.1"/>
</dbReference>
<dbReference type="AlphaFoldDB" id="A0A1D2VN09"/>